<evidence type="ECO:0000256" key="1">
    <source>
        <dbReference type="ARBA" id="ARBA00004193"/>
    </source>
</evidence>
<comment type="subcellular location">
    <subcellularLocation>
        <location evidence="1">Cell membrane</location>
        <topology evidence="1">Lipid-anchor</topology>
    </subcellularLocation>
</comment>
<dbReference type="InterPro" id="IPR002491">
    <property type="entry name" value="ABC_transptr_periplasmic_BD"/>
</dbReference>
<reference evidence="8" key="1">
    <citation type="journal article" date="2019" name="Int. J. Syst. Evol. Microbiol.">
        <title>The Global Catalogue of Microorganisms (GCM) 10K type strain sequencing project: providing services to taxonomists for standard genome sequencing and annotation.</title>
        <authorList>
            <consortium name="The Broad Institute Genomics Platform"/>
            <consortium name="The Broad Institute Genome Sequencing Center for Infectious Disease"/>
            <person name="Wu L."/>
            <person name="Ma J."/>
        </authorList>
    </citation>
    <scope>NUCLEOTIDE SEQUENCE [LARGE SCALE GENOMIC DNA]</scope>
    <source>
        <strain evidence="8">CCUG 73951</strain>
    </source>
</reference>
<dbReference type="SUPFAM" id="SSF53807">
    <property type="entry name" value="Helical backbone' metal receptor"/>
    <property type="match status" value="1"/>
</dbReference>
<dbReference type="CDD" id="cd01146">
    <property type="entry name" value="FhuD"/>
    <property type="match status" value="1"/>
</dbReference>
<evidence type="ECO:0000256" key="3">
    <source>
        <dbReference type="ARBA" id="ARBA00022448"/>
    </source>
</evidence>
<dbReference type="Proteomes" id="UP001596494">
    <property type="component" value="Unassembled WGS sequence"/>
</dbReference>
<keyword evidence="3" id="KW-0813">Transport</keyword>
<feature type="domain" description="Fe/B12 periplasmic-binding" evidence="6">
    <location>
        <begin position="80"/>
        <end position="358"/>
    </location>
</feature>
<proteinExistence type="inferred from homology"/>
<evidence type="ECO:0000256" key="2">
    <source>
        <dbReference type="ARBA" id="ARBA00008814"/>
    </source>
</evidence>
<dbReference type="RefSeq" id="WP_289216712.1">
    <property type="nucleotide sequence ID" value="NZ_JAPVRC010000007.1"/>
</dbReference>
<feature type="region of interest" description="Disordered" evidence="5">
    <location>
        <begin position="31"/>
        <end position="57"/>
    </location>
</feature>
<accession>A0ABW2K5Q0</accession>
<evidence type="ECO:0000313" key="7">
    <source>
        <dbReference type="EMBL" id="MFC7321464.1"/>
    </source>
</evidence>
<dbReference type="PROSITE" id="PS51257">
    <property type="entry name" value="PROKAR_LIPOPROTEIN"/>
    <property type="match status" value="1"/>
</dbReference>
<evidence type="ECO:0000256" key="5">
    <source>
        <dbReference type="SAM" id="MobiDB-lite"/>
    </source>
</evidence>
<evidence type="ECO:0000313" key="8">
    <source>
        <dbReference type="Proteomes" id="UP001596494"/>
    </source>
</evidence>
<comment type="similarity">
    <text evidence="2">Belongs to the bacterial solute-binding protein 8 family.</text>
</comment>
<dbReference type="PANTHER" id="PTHR30532">
    <property type="entry name" value="IRON III DICITRATE-BINDING PERIPLASMIC PROTEIN"/>
    <property type="match status" value="1"/>
</dbReference>
<keyword evidence="8" id="KW-1185">Reference proteome</keyword>
<keyword evidence="4" id="KW-0732">Signal</keyword>
<evidence type="ECO:0000259" key="6">
    <source>
        <dbReference type="PROSITE" id="PS50983"/>
    </source>
</evidence>
<gene>
    <name evidence="7" type="ORF">ACFQMN_11270</name>
</gene>
<protein>
    <submittedName>
        <fullName evidence="7">Iron-siderophore ABC transporter substrate-binding protein</fullName>
    </submittedName>
</protein>
<evidence type="ECO:0000256" key="4">
    <source>
        <dbReference type="ARBA" id="ARBA00022729"/>
    </source>
</evidence>
<dbReference type="EMBL" id="JBHTBY010000009">
    <property type="protein sequence ID" value="MFC7321464.1"/>
    <property type="molecule type" value="Genomic_DNA"/>
</dbReference>
<comment type="caution">
    <text evidence="7">The sequence shown here is derived from an EMBL/GenBank/DDBJ whole genome shotgun (WGS) entry which is preliminary data.</text>
</comment>
<name>A0ABW2K5Q0_9BACI</name>
<dbReference type="InterPro" id="IPR051313">
    <property type="entry name" value="Bact_iron-sidero_bind"/>
</dbReference>
<sequence length="363" mass="39365">MTAKRTISFWSILVSMFIMFVLVGCSAEDAGSEEDASSDTKTTEEETTADGGSDEETSDKYPIVIEHAFGETVIEEKPERVATVQWNNHDIALALGVVPVGFSAANYGVQDDSGMLPWTKEKLDELGAEDPNIFQDTDGLDFEAVADSNPDVILAAYSGIKQEDYDILSEIAPVVAYNNGPWVTPWRDQVIINAKGMGMEEEGKQLVEETDQFIEETASKYPEIQGKTVAFASISAEDLSQLYIYTPDDPRGKFLEELGMKYPESVLNEIKEDSGFSITVSAENADVLNGADIIVSYGDASLLETVQDDPLLGEIPAVKNGSVVFVGDATPLAASLTPNPLSIRYTLDEYLKLLGEAAAVVNE</sequence>
<organism evidence="7 8">
    <name type="scientific">Halobacillus campisalis</name>
    <dbReference type="NCBI Taxonomy" id="435909"/>
    <lineage>
        <taxon>Bacteria</taxon>
        <taxon>Bacillati</taxon>
        <taxon>Bacillota</taxon>
        <taxon>Bacilli</taxon>
        <taxon>Bacillales</taxon>
        <taxon>Bacillaceae</taxon>
        <taxon>Halobacillus</taxon>
    </lineage>
</organism>
<feature type="compositionally biased region" description="Acidic residues" evidence="5">
    <location>
        <begin position="45"/>
        <end position="57"/>
    </location>
</feature>
<dbReference type="PROSITE" id="PS50983">
    <property type="entry name" value="FE_B12_PBP"/>
    <property type="match status" value="1"/>
</dbReference>
<dbReference type="PANTHER" id="PTHR30532:SF24">
    <property type="entry name" value="FERRIC ENTEROBACTIN-BINDING PERIPLASMIC PROTEIN FEPB"/>
    <property type="match status" value="1"/>
</dbReference>
<dbReference type="Pfam" id="PF01497">
    <property type="entry name" value="Peripla_BP_2"/>
    <property type="match status" value="1"/>
</dbReference>
<dbReference type="Gene3D" id="3.40.50.1980">
    <property type="entry name" value="Nitrogenase molybdenum iron protein domain"/>
    <property type="match status" value="2"/>
</dbReference>